<feature type="compositionally biased region" description="Low complexity" evidence="1">
    <location>
        <begin position="911"/>
        <end position="938"/>
    </location>
</feature>
<dbReference type="EMBL" id="LWDF02000037">
    <property type="protein sequence ID" value="KAE8259421.1"/>
    <property type="molecule type" value="Genomic_DNA"/>
</dbReference>
<dbReference type="Proteomes" id="UP000077521">
    <property type="component" value="Unassembled WGS sequence"/>
</dbReference>
<keyword evidence="3" id="KW-1185">Reference proteome</keyword>
<protein>
    <submittedName>
        <fullName evidence="2">Uncharacterized protein</fullName>
    </submittedName>
</protein>
<feature type="region of interest" description="Disordered" evidence="1">
    <location>
        <begin position="436"/>
        <end position="528"/>
    </location>
</feature>
<feature type="compositionally biased region" description="Basic and acidic residues" evidence="1">
    <location>
        <begin position="1"/>
        <end position="12"/>
    </location>
</feature>
<organism evidence="2 3">
    <name type="scientific">Tilletia indica</name>
    <dbReference type="NCBI Taxonomy" id="43049"/>
    <lineage>
        <taxon>Eukaryota</taxon>
        <taxon>Fungi</taxon>
        <taxon>Dikarya</taxon>
        <taxon>Basidiomycota</taxon>
        <taxon>Ustilaginomycotina</taxon>
        <taxon>Exobasidiomycetes</taxon>
        <taxon>Tilletiales</taxon>
        <taxon>Tilletiaceae</taxon>
        <taxon>Tilletia</taxon>
    </lineage>
</organism>
<evidence type="ECO:0000256" key="1">
    <source>
        <dbReference type="SAM" id="MobiDB-lite"/>
    </source>
</evidence>
<feature type="compositionally biased region" description="Low complexity" evidence="1">
    <location>
        <begin position="719"/>
        <end position="733"/>
    </location>
</feature>
<feature type="region of interest" description="Disordered" evidence="1">
    <location>
        <begin position="704"/>
        <end position="733"/>
    </location>
</feature>
<feature type="compositionally biased region" description="Low complexity" evidence="1">
    <location>
        <begin position="488"/>
        <end position="514"/>
    </location>
</feature>
<name>A0A177TVP9_9BASI</name>
<feature type="compositionally biased region" description="Pro residues" evidence="1">
    <location>
        <begin position="458"/>
        <end position="468"/>
    </location>
</feature>
<evidence type="ECO:0000313" key="3">
    <source>
        <dbReference type="Proteomes" id="UP000077521"/>
    </source>
</evidence>
<feature type="compositionally biased region" description="Low complexity" evidence="1">
    <location>
        <begin position="173"/>
        <end position="182"/>
    </location>
</feature>
<sequence length="1202" mass="128302">MNDTDPSRDTPLHNKTPTKSTRNDDDTGNELTPTPKHKRDRTHRDYITQRHAPDHLGFPANLNEAVNAAFAEDQYEAGVEIIDHSRANGIIPADHHLRILFAFALRPTPDPITYRQTAASSQLNGAISAPPSLPLIHRARTLLLDLAKLHGPNRIFRAIAPAKIAHTGGIDASNRTSSSNRSNGHKSARHSSYSGIARARNQDLESDEEDDQDGSFLDSDSAAAQLQQKPFLSPFPLAPSHSTKGSTPAVRDSWELLRVPPPGCLTEADIYRQALAAAKADETMDGTASFSAAAIRNIANQYPARRRGRGRGGSSTAAASSSRTAHDGFLTPDDQLQYSPAAIQRYNEIVYGKAGAKDSLRTRAVNGEALVLMASLWQTERRDVMYGSKKGKETAGQGGRSSELRYDEVNAAKALYGLSLAWDFPIDRKRAETMLSAAKKSTMPKPTPLPAASKKESAPPPPPPPPKTHPYFAQRFAPSAPSKGFMRGSSSIGSSPQSSIGGPPSSPAGPSNPASPTPARIARTGPQGCSEVGQALDVLFEVIAGNVLVSDRDGLCRSALALGGPKNAGEVDGPSVSAVSALGGAAPAVAAKWKEMVGGAGTALYEILQLTRQADSKSAPVLDADALERGITQRLAWADVGAEAIALIEQSLRANLAEEKACSDRTRGRMGSSLAAPLDWETDPVLCWMKALVNHFKRVAGVLNKGPSSKSTGRAGVEPSSSQGSASAGLSPAAPKWERNLHELLQRLSPKFAWMEIRRERLAEIQVELQDEGLERFADIDAKRERRVWLDLMDVEAGEGESVAERVISMDGEISEMTVVRGQGRAKTRIAPLTGAGGGGGLGRRDRSPSILFVFSDGPAFRDGSRTQSSSSSSCMDTSDDGGSPGYEIVSVTPSKMAKDVPIVSAGGGTSAPKTTTTNTTATTSTRVTRSRSRSVSAQPQAKERPKLSRSDAIQVQAREWVLDWGLDVFNDLKSARRARGSIKTAAPVGATLDDHDVRLNALLRVAEVVLGEVRRRRKGALIKFAVLMWARRCVPPSGEEEEVVEEEEEMAIVVNRSSQASSARVMDWDDLQAPTSSGVASAYLGTQMSVGSDSSTPSARAVLDKLNTFCTEAGQSAESSLEQARVWETSLRAVWEEAIGLGIVPRLGKGVGEVKSEMGEAVNWAFTMEMGRLVEAIGVEVQGLSGTVLGWRMFALEGAAL</sequence>
<reference evidence="2" key="1">
    <citation type="submission" date="2016-04" db="EMBL/GenBank/DDBJ databases">
        <authorList>
            <person name="Nguyen H.D."/>
            <person name="Samba Siva P."/>
            <person name="Cullis J."/>
            <person name="Levesque C.A."/>
            <person name="Hambleton S."/>
        </authorList>
    </citation>
    <scope>NUCLEOTIDE SEQUENCE</scope>
    <source>
        <strain evidence="2">DAOMC 236416</strain>
    </source>
</reference>
<feature type="region of interest" description="Disordered" evidence="1">
    <location>
        <begin position="1"/>
        <end position="44"/>
    </location>
</feature>
<feature type="region of interest" description="Disordered" evidence="1">
    <location>
        <begin position="169"/>
        <end position="195"/>
    </location>
</feature>
<feature type="compositionally biased region" description="Low complexity" evidence="1">
    <location>
        <begin position="866"/>
        <end position="877"/>
    </location>
</feature>
<accession>A0A177TVP9</accession>
<gene>
    <name evidence="2" type="ORF">A4X13_0g1026</name>
</gene>
<dbReference type="AlphaFoldDB" id="A0A177TVP9"/>
<comment type="caution">
    <text evidence="2">The sequence shown here is derived from an EMBL/GenBank/DDBJ whole genome shotgun (WGS) entry which is preliminary data.</text>
</comment>
<feature type="region of interest" description="Disordered" evidence="1">
    <location>
        <begin position="855"/>
        <end position="951"/>
    </location>
</feature>
<evidence type="ECO:0000313" key="2">
    <source>
        <dbReference type="EMBL" id="KAE8259421.1"/>
    </source>
</evidence>
<feature type="region of interest" description="Disordered" evidence="1">
    <location>
        <begin position="302"/>
        <end position="331"/>
    </location>
</feature>
<reference evidence="2" key="2">
    <citation type="journal article" date="2019" name="IMA Fungus">
        <title>Genome sequencing and comparison of five Tilletia species to identify candidate genes for the detection of regulated species infecting wheat.</title>
        <authorList>
            <person name="Nguyen H.D.T."/>
            <person name="Sultana T."/>
            <person name="Kesanakurti P."/>
            <person name="Hambleton S."/>
        </authorList>
    </citation>
    <scope>NUCLEOTIDE SEQUENCE</scope>
    <source>
        <strain evidence="2">DAOMC 236416</strain>
    </source>
</reference>
<proteinExistence type="predicted"/>
<feature type="compositionally biased region" description="Low complexity" evidence="1">
    <location>
        <begin position="314"/>
        <end position="323"/>
    </location>
</feature>